<dbReference type="InterPro" id="IPR021778">
    <property type="entry name" value="Se/S_carrier-like"/>
</dbReference>
<comment type="caution">
    <text evidence="2">The sequence shown here is derived from an EMBL/GenBank/DDBJ whole genome shotgun (WGS) entry which is preliminary data.</text>
</comment>
<evidence type="ECO:0000259" key="1">
    <source>
        <dbReference type="Pfam" id="PF11823"/>
    </source>
</evidence>
<proteinExistence type="predicted"/>
<dbReference type="Pfam" id="PF11823">
    <property type="entry name" value="Se_S_carrier"/>
    <property type="match status" value="1"/>
</dbReference>
<dbReference type="AlphaFoldDB" id="A0AAE3JBZ0"/>
<organism evidence="2 3">
    <name type="scientific">Anthropogastromicrobium aceti</name>
    <dbReference type="NCBI Taxonomy" id="2981768"/>
    <lineage>
        <taxon>Bacteria</taxon>
        <taxon>Bacillati</taxon>
        <taxon>Bacillota</taxon>
        <taxon>Clostridia</taxon>
        <taxon>Lachnospirales</taxon>
        <taxon>Lachnospiraceae</taxon>
        <taxon>Anthropogastromicrobium</taxon>
    </lineage>
</organism>
<dbReference type="Proteomes" id="UP001198200">
    <property type="component" value="Unassembled WGS sequence"/>
</dbReference>
<gene>
    <name evidence="2" type="ORF">LKD48_01620</name>
</gene>
<dbReference type="EMBL" id="JAJEQN010000003">
    <property type="protein sequence ID" value="MCC2220347.1"/>
    <property type="molecule type" value="Genomic_DNA"/>
</dbReference>
<evidence type="ECO:0000313" key="2">
    <source>
        <dbReference type="EMBL" id="MCC2220347.1"/>
    </source>
</evidence>
<protein>
    <submittedName>
        <fullName evidence="2">DUF3343 domain-containing protein</fullName>
    </submittedName>
</protein>
<feature type="domain" description="Putative Se/S carrier protein-like" evidence="1">
    <location>
        <begin position="10"/>
        <end position="77"/>
    </location>
</feature>
<accession>A0AAE3JBZ0</accession>
<reference evidence="2 3" key="1">
    <citation type="submission" date="2021-10" db="EMBL/GenBank/DDBJ databases">
        <title>Anaerobic single-cell dispensing facilitates the cultivation of human gut bacteria.</title>
        <authorList>
            <person name="Afrizal A."/>
        </authorList>
    </citation>
    <scope>NUCLEOTIDE SEQUENCE [LARGE SCALE GENOMIC DNA]</scope>
    <source>
        <strain evidence="2 3">CLA-AA-H224</strain>
    </source>
</reference>
<name>A0AAE3JBZ0_9FIRM</name>
<keyword evidence="3" id="KW-1185">Reference proteome</keyword>
<dbReference type="RefSeq" id="WP_227101708.1">
    <property type="nucleotide sequence ID" value="NZ_JAJEQN010000003.1"/>
</dbReference>
<sequence length="80" mass="9030">MSRLDREKKLMVVFPTTTDAMHMQQAATKYKLPGRMIPLPGGLEAGCGLAWCTLPEQKNMLEALTEELGINTQGFFEKEW</sequence>
<evidence type="ECO:0000313" key="3">
    <source>
        <dbReference type="Proteomes" id="UP001198200"/>
    </source>
</evidence>